<name>A0A7G9GFA3_9FIRM</name>
<dbReference type="KEGG" id="whj:H9Q79_04140"/>
<accession>A0A7G9GFA3</accession>
<dbReference type="AlphaFoldDB" id="A0A7G9GFA3"/>
<protein>
    <submittedName>
        <fullName evidence="1">Uncharacterized protein</fullName>
    </submittedName>
</protein>
<organism evidence="1 2">
    <name type="scientific">Wansuia hejianensis</name>
    <dbReference type="NCBI Taxonomy" id="2763667"/>
    <lineage>
        <taxon>Bacteria</taxon>
        <taxon>Bacillati</taxon>
        <taxon>Bacillota</taxon>
        <taxon>Clostridia</taxon>
        <taxon>Lachnospirales</taxon>
        <taxon>Lachnospiraceae</taxon>
        <taxon>Wansuia</taxon>
    </lineage>
</organism>
<dbReference type="Proteomes" id="UP000515860">
    <property type="component" value="Chromosome"/>
</dbReference>
<evidence type="ECO:0000313" key="1">
    <source>
        <dbReference type="EMBL" id="QNM09485.1"/>
    </source>
</evidence>
<evidence type="ECO:0000313" key="2">
    <source>
        <dbReference type="Proteomes" id="UP000515860"/>
    </source>
</evidence>
<keyword evidence="2" id="KW-1185">Reference proteome</keyword>
<dbReference type="EMBL" id="CP060635">
    <property type="protein sequence ID" value="QNM09485.1"/>
    <property type="molecule type" value="Genomic_DNA"/>
</dbReference>
<proteinExistence type="predicted"/>
<gene>
    <name evidence="1" type="ORF">H9Q79_04140</name>
</gene>
<dbReference type="RefSeq" id="WP_118642712.1">
    <property type="nucleotide sequence ID" value="NZ_CP060635.1"/>
</dbReference>
<sequence>MPSLELKDGGCCFFLNAYGKNDGEVPEELRKFLQFIKANLEEREKDFEDSYVKQLQDSRLKIKQDREAEEQYMSLALNALLMDERDEGKVEGIAETVLEFLNALGTVTERQRSAIRSEKDLSVLKRWLRLAARADSLEQYLLDAEWKNY</sequence>
<reference evidence="1 2" key="1">
    <citation type="submission" date="2020-08" db="EMBL/GenBank/DDBJ databases">
        <authorList>
            <person name="Liu C."/>
            <person name="Sun Q."/>
        </authorList>
    </citation>
    <scope>NUCLEOTIDE SEQUENCE [LARGE SCALE GENOMIC DNA]</scope>
    <source>
        <strain evidence="1 2">NSJ-29</strain>
    </source>
</reference>